<dbReference type="SUPFAM" id="SSF46785">
    <property type="entry name" value="Winged helix' DNA-binding domain"/>
    <property type="match status" value="1"/>
</dbReference>
<gene>
    <name evidence="6" type="ORF">ACFSB2_03465</name>
</gene>
<comment type="similarity">
    <text evidence="1">Belongs to the LysR transcriptional regulatory family.</text>
</comment>
<evidence type="ECO:0000256" key="4">
    <source>
        <dbReference type="ARBA" id="ARBA00023163"/>
    </source>
</evidence>
<dbReference type="EMBL" id="JBHUCX010000013">
    <property type="protein sequence ID" value="MFD1673767.1"/>
    <property type="molecule type" value="Genomic_DNA"/>
</dbReference>
<dbReference type="Proteomes" id="UP001597079">
    <property type="component" value="Unassembled WGS sequence"/>
</dbReference>
<evidence type="ECO:0000313" key="6">
    <source>
        <dbReference type="EMBL" id="MFD1673767.1"/>
    </source>
</evidence>
<keyword evidence="2" id="KW-0805">Transcription regulation</keyword>
<evidence type="ECO:0000313" key="7">
    <source>
        <dbReference type="Proteomes" id="UP001597079"/>
    </source>
</evidence>
<dbReference type="SUPFAM" id="SSF53850">
    <property type="entry name" value="Periplasmic binding protein-like II"/>
    <property type="match status" value="1"/>
</dbReference>
<protein>
    <submittedName>
        <fullName evidence="6">LysR family transcriptional regulator</fullName>
    </submittedName>
</protein>
<feature type="domain" description="HTH lysR-type" evidence="5">
    <location>
        <begin position="1"/>
        <end position="57"/>
    </location>
</feature>
<dbReference type="Pfam" id="PF00126">
    <property type="entry name" value="HTH_1"/>
    <property type="match status" value="1"/>
</dbReference>
<dbReference type="InterPro" id="IPR036388">
    <property type="entry name" value="WH-like_DNA-bd_sf"/>
</dbReference>
<dbReference type="PRINTS" id="PR00039">
    <property type="entry name" value="HTHLYSR"/>
</dbReference>
<evidence type="ECO:0000256" key="1">
    <source>
        <dbReference type="ARBA" id="ARBA00009437"/>
    </source>
</evidence>
<dbReference type="Pfam" id="PF03466">
    <property type="entry name" value="LysR_substrate"/>
    <property type="match status" value="1"/>
</dbReference>
<keyword evidence="4" id="KW-0804">Transcription</keyword>
<dbReference type="InterPro" id="IPR005119">
    <property type="entry name" value="LysR_subst-bd"/>
</dbReference>
<sequence length="297" mass="32725">MNAQLMTFVVVAEQRNFTRAAELLHATQPAISQQIQTLETRLGTKLLERSNKQVQLNRAGEIVYEYAKQMIQLYGQMERLVADLTNSASGTLHIGASFTYGEYVLPQILADFVATYPNITPSISINNTREVVEQVGAGHLDMGVIEGGHINPHVMVKDLAEDTMVIVAAAEHPLSANRGAFNQAALERETWLLREQGSGTREIADQMFEALDIHPTAIIEIGSTQAIKESVEAGLGIAVLSESVIRKEISLGTLTTLPALAAPFHRKFSTVLRKTSFHTRATQLFFDFLYERASTQS</sequence>
<dbReference type="CDD" id="cd08420">
    <property type="entry name" value="PBP2_CysL_like"/>
    <property type="match status" value="1"/>
</dbReference>
<dbReference type="PANTHER" id="PTHR30126">
    <property type="entry name" value="HTH-TYPE TRANSCRIPTIONAL REGULATOR"/>
    <property type="match status" value="1"/>
</dbReference>
<dbReference type="RefSeq" id="WP_377941289.1">
    <property type="nucleotide sequence ID" value="NZ_JBHUCX010000013.1"/>
</dbReference>
<evidence type="ECO:0000256" key="2">
    <source>
        <dbReference type="ARBA" id="ARBA00023015"/>
    </source>
</evidence>
<evidence type="ECO:0000259" key="5">
    <source>
        <dbReference type="PROSITE" id="PS50931"/>
    </source>
</evidence>
<evidence type="ECO:0000256" key="3">
    <source>
        <dbReference type="ARBA" id="ARBA00023125"/>
    </source>
</evidence>
<keyword evidence="7" id="KW-1185">Reference proteome</keyword>
<organism evidence="6 7">
    <name type="scientific">Alicyclobacillus fodiniaquatilis</name>
    <dbReference type="NCBI Taxonomy" id="1661150"/>
    <lineage>
        <taxon>Bacteria</taxon>
        <taxon>Bacillati</taxon>
        <taxon>Bacillota</taxon>
        <taxon>Bacilli</taxon>
        <taxon>Bacillales</taxon>
        <taxon>Alicyclobacillaceae</taxon>
        <taxon>Alicyclobacillus</taxon>
    </lineage>
</organism>
<dbReference type="PANTHER" id="PTHR30126:SF39">
    <property type="entry name" value="HTH-TYPE TRANSCRIPTIONAL REGULATOR CYSL"/>
    <property type="match status" value="1"/>
</dbReference>
<name>A0ABW4JBT2_9BACL</name>
<accession>A0ABW4JBT2</accession>
<dbReference type="InterPro" id="IPR036390">
    <property type="entry name" value="WH_DNA-bd_sf"/>
</dbReference>
<dbReference type="Gene3D" id="1.10.10.10">
    <property type="entry name" value="Winged helix-like DNA-binding domain superfamily/Winged helix DNA-binding domain"/>
    <property type="match status" value="1"/>
</dbReference>
<dbReference type="Gene3D" id="3.40.190.10">
    <property type="entry name" value="Periplasmic binding protein-like II"/>
    <property type="match status" value="2"/>
</dbReference>
<dbReference type="PROSITE" id="PS50931">
    <property type="entry name" value="HTH_LYSR"/>
    <property type="match status" value="1"/>
</dbReference>
<dbReference type="InterPro" id="IPR000847">
    <property type="entry name" value="LysR_HTH_N"/>
</dbReference>
<reference evidence="7" key="1">
    <citation type="journal article" date="2019" name="Int. J. Syst. Evol. Microbiol.">
        <title>The Global Catalogue of Microorganisms (GCM) 10K type strain sequencing project: providing services to taxonomists for standard genome sequencing and annotation.</title>
        <authorList>
            <consortium name="The Broad Institute Genomics Platform"/>
            <consortium name="The Broad Institute Genome Sequencing Center for Infectious Disease"/>
            <person name="Wu L."/>
            <person name="Ma J."/>
        </authorList>
    </citation>
    <scope>NUCLEOTIDE SEQUENCE [LARGE SCALE GENOMIC DNA]</scope>
    <source>
        <strain evidence="7">CGMCC 1.12286</strain>
    </source>
</reference>
<keyword evidence="3" id="KW-0238">DNA-binding</keyword>
<comment type="caution">
    <text evidence="6">The sequence shown here is derived from an EMBL/GenBank/DDBJ whole genome shotgun (WGS) entry which is preliminary data.</text>
</comment>
<proteinExistence type="inferred from homology"/>